<dbReference type="InterPro" id="IPR001917">
    <property type="entry name" value="Aminotrans_II_pyridoxalP_BS"/>
</dbReference>
<dbReference type="NCBIfam" id="NF005394">
    <property type="entry name" value="PRK06939.1"/>
    <property type="match status" value="1"/>
</dbReference>
<dbReference type="Ensembl" id="ENSOMYT00000054897.2">
    <property type="protein sequence ID" value="ENSOMYP00000050517.1"/>
    <property type="gene ID" value="ENSOMYG00000022783.2"/>
</dbReference>
<evidence type="ECO:0000259" key="13">
    <source>
        <dbReference type="Pfam" id="PF00155"/>
    </source>
</evidence>
<evidence type="ECO:0000256" key="12">
    <source>
        <dbReference type="RuleBase" id="RU003693"/>
    </source>
</evidence>
<dbReference type="NCBIfam" id="TIGR01822">
    <property type="entry name" value="2am3keto_CoA"/>
    <property type="match status" value="1"/>
</dbReference>
<dbReference type="GO" id="GO:0006567">
    <property type="term" value="P:L-threonine catabolic process"/>
    <property type="evidence" value="ECO:0007669"/>
    <property type="project" value="InterPro"/>
</dbReference>
<evidence type="ECO:0000256" key="2">
    <source>
        <dbReference type="ARBA" id="ARBA00008392"/>
    </source>
</evidence>
<evidence type="ECO:0000256" key="9">
    <source>
        <dbReference type="ARBA" id="ARBA00069660"/>
    </source>
</evidence>
<dbReference type="PANTHER" id="PTHR13693">
    <property type="entry name" value="CLASS II AMINOTRANSFERASE/8-AMINO-7-OXONONANOATE SYNTHASE"/>
    <property type="match status" value="1"/>
</dbReference>
<reference evidence="14" key="3">
    <citation type="submission" date="2025-09" db="UniProtKB">
        <authorList>
            <consortium name="Ensembl"/>
        </authorList>
    </citation>
    <scope>IDENTIFICATION</scope>
</reference>
<dbReference type="SUPFAM" id="SSF53383">
    <property type="entry name" value="PLP-dependent transferases"/>
    <property type="match status" value="1"/>
</dbReference>
<reference evidence="14" key="1">
    <citation type="submission" date="2020-07" db="EMBL/GenBank/DDBJ databases">
        <title>A long reads based de novo assembly of the rainbow trout Arlee double haploid line genome.</title>
        <authorList>
            <person name="Gao G."/>
            <person name="Palti Y."/>
        </authorList>
    </citation>
    <scope>NUCLEOTIDE SEQUENCE [LARGE SCALE GENOMIC DNA]</scope>
</reference>
<comment type="catalytic activity">
    <reaction evidence="7">
        <text>glycine + acetyl-CoA = (2S)-2-amino-3-oxobutanoate + CoA</text>
        <dbReference type="Rhea" id="RHEA:20736"/>
        <dbReference type="ChEBI" id="CHEBI:57287"/>
        <dbReference type="ChEBI" id="CHEBI:57288"/>
        <dbReference type="ChEBI" id="CHEBI:57305"/>
        <dbReference type="ChEBI" id="CHEBI:78948"/>
        <dbReference type="EC" id="2.3.1.29"/>
    </reaction>
    <physiologicalReaction direction="right-to-left" evidence="7">
        <dbReference type="Rhea" id="RHEA:20738"/>
    </physiologicalReaction>
</comment>
<evidence type="ECO:0000256" key="1">
    <source>
        <dbReference type="ARBA" id="ARBA00001933"/>
    </source>
</evidence>
<dbReference type="Gene3D" id="3.40.640.10">
    <property type="entry name" value="Type I PLP-dependent aspartate aminotransferase-like (Major domain)"/>
    <property type="match status" value="1"/>
</dbReference>
<dbReference type="FunFam" id="3.90.1150.10:FF:000004">
    <property type="entry name" value="2-amino-3-ketobutyrate coenzyme A ligase"/>
    <property type="match status" value="1"/>
</dbReference>
<keyword evidence="6" id="KW-0012">Acyltransferase</keyword>
<keyword evidence="3" id="KW-0808">Transferase</keyword>
<dbReference type="AlphaFoldDB" id="A0A8C7REG5"/>
<dbReference type="Gene3D" id="3.90.1150.10">
    <property type="entry name" value="Aspartate Aminotransferase, domain 1"/>
    <property type="match status" value="1"/>
</dbReference>
<feature type="domain" description="Aminotransferase class I/classII large" evidence="13">
    <location>
        <begin position="75"/>
        <end position="402"/>
    </location>
</feature>
<proteinExistence type="inferred from homology"/>
<dbReference type="Pfam" id="PF00155">
    <property type="entry name" value="Aminotran_1_2"/>
    <property type="match status" value="1"/>
</dbReference>
<dbReference type="InterPro" id="IPR050087">
    <property type="entry name" value="AON_synthase_class-II"/>
</dbReference>
<comment type="cofactor">
    <cofactor evidence="1 12">
        <name>pyridoxal 5'-phosphate</name>
        <dbReference type="ChEBI" id="CHEBI:597326"/>
    </cofactor>
</comment>
<dbReference type="EC" id="2.3.1.29" evidence="8"/>
<evidence type="ECO:0000256" key="6">
    <source>
        <dbReference type="ARBA" id="ARBA00023315"/>
    </source>
</evidence>
<dbReference type="CDD" id="cd06454">
    <property type="entry name" value="KBL_like"/>
    <property type="match status" value="1"/>
</dbReference>
<dbReference type="InterPro" id="IPR011282">
    <property type="entry name" value="2am3keto_CoA_ligase"/>
</dbReference>
<dbReference type="InterPro" id="IPR004839">
    <property type="entry name" value="Aminotransferase_I/II_large"/>
</dbReference>
<dbReference type="PANTHER" id="PTHR13693:SF102">
    <property type="entry name" value="2-AMINO-3-KETOBUTYRATE COENZYME A LIGASE, MITOCHONDRIAL"/>
    <property type="match status" value="1"/>
</dbReference>
<evidence type="ECO:0000313" key="15">
    <source>
        <dbReference type="Proteomes" id="UP000694395"/>
    </source>
</evidence>
<evidence type="ECO:0000256" key="7">
    <source>
        <dbReference type="ARBA" id="ARBA00052559"/>
    </source>
</evidence>
<dbReference type="InterPro" id="IPR015424">
    <property type="entry name" value="PyrdxlP-dep_Trfase"/>
</dbReference>
<protein>
    <recommendedName>
        <fullName evidence="9">2-amino-3-ketobutyrate coenzyme A ligase, mitochondrial</fullName>
        <ecNumber evidence="8">2.3.1.29</ecNumber>
    </recommendedName>
    <alternativeName>
        <fullName evidence="10">Aminoacetone synthase</fullName>
    </alternativeName>
    <alternativeName>
        <fullName evidence="11">Glycine acetyltransferase</fullName>
    </alternativeName>
</protein>
<evidence type="ECO:0000256" key="8">
    <source>
        <dbReference type="ARBA" id="ARBA00067076"/>
    </source>
</evidence>
<keyword evidence="5" id="KW-0809">Transit peptide</keyword>
<keyword evidence="15" id="KW-1185">Reference proteome</keyword>
<evidence type="ECO:0000256" key="5">
    <source>
        <dbReference type="ARBA" id="ARBA00022946"/>
    </source>
</evidence>
<evidence type="ECO:0000256" key="10">
    <source>
        <dbReference type="ARBA" id="ARBA00075633"/>
    </source>
</evidence>
<dbReference type="GO" id="GO:0005739">
    <property type="term" value="C:mitochondrion"/>
    <property type="evidence" value="ECO:0007669"/>
    <property type="project" value="TreeGrafter"/>
</dbReference>
<reference evidence="14" key="2">
    <citation type="submission" date="2025-08" db="UniProtKB">
        <authorList>
            <consortium name="Ensembl"/>
        </authorList>
    </citation>
    <scope>IDENTIFICATION</scope>
</reference>
<dbReference type="GeneTree" id="ENSGT00940000155729"/>
<evidence type="ECO:0000313" key="14">
    <source>
        <dbReference type="Ensembl" id="ENSOMYP00000050517.1"/>
    </source>
</evidence>
<dbReference type="GO" id="GO:0008890">
    <property type="term" value="F:glycine C-acetyltransferase activity"/>
    <property type="evidence" value="ECO:0007669"/>
    <property type="project" value="UniProtKB-EC"/>
</dbReference>
<evidence type="ECO:0000256" key="4">
    <source>
        <dbReference type="ARBA" id="ARBA00022898"/>
    </source>
</evidence>
<dbReference type="PROSITE" id="PS00599">
    <property type="entry name" value="AA_TRANSFER_CLASS_2"/>
    <property type="match status" value="1"/>
</dbReference>
<sequence>MPIRTAVRYISAPIRYILRPSTTTSNRGYAAIAEARTVLEHELETIRTGGTWKGERIITSKQGPHINVDGIRGHHPQVVEAGIEALKKYGAGLSSVRFICGTQDIHKDLEQKLAQFHEREDCILYASCFDANAGLFEVLLGPDDAVLSDELNHASIIDGIRLCRAKRFRYKHMDLNDLETQLKESQSSRLRLVVTDGVFSMDGDMAPLKGICDLAEQYGAMVFIDECHATGFMGPRGRGTDELLGVMDRVHIVNSTLGKALGGAAGGYTVGPKPLIDLLRQRSRPYLFSNSLPPPVVGCATRAVELLLASNEIAQSVGDKTMRFRNKMTEAGFTISGSDHPICPVMLGDARLASLMADDMLKLGVYVIGFSYPVVPKGKARIRVQISAAHTDQDIDRAVDAFIQTGRKHGVVS</sequence>
<evidence type="ECO:0000256" key="11">
    <source>
        <dbReference type="ARBA" id="ARBA00078624"/>
    </source>
</evidence>
<accession>A0A8C7REG5</accession>
<evidence type="ECO:0000256" key="3">
    <source>
        <dbReference type="ARBA" id="ARBA00022679"/>
    </source>
</evidence>
<dbReference type="InterPro" id="IPR015421">
    <property type="entry name" value="PyrdxlP-dep_Trfase_major"/>
</dbReference>
<comment type="similarity">
    <text evidence="2 12">Belongs to the class-II pyridoxal-phosphate-dependent aminotransferase family.</text>
</comment>
<dbReference type="InterPro" id="IPR015422">
    <property type="entry name" value="PyrdxlP-dep_Trfase_small"/>
</dbReference>
<keyword evidence="4 12" id="KW-0663">Pyridoxal phosphate</keyword>
<name>A0A8C7REG5_ONCMY</name>
<organism evidence="14 15">
    <name type="scientific">Oncorhynchus mykiss</name>
    <name type="common">Rainbow trout</name>
    <name type="synonym">Salmo gairdneri</name>
    <dbReference type="NCBI Taxonomy" id="8022"/>
    <lineage>
        <taxon>Eukaryota</taxon>
        <taxon>Metazoa</taxon>
        <taxon>Chordata</taxon>
        <taxon>Craniata</taxon>
        <taxon>Vertebrata</taxon>
        <taxon>Euteleostomi</taxon>
        <taxon>Actinopterygii</taxon>
        <taxon>Neopterygii</taxon>
        <taxon>Teleostei</taxon>
        <taxon>Protacanthopterygii</taxon>
        <taxon>Salmoniformes</taxon>
        <taxon>Salmonidae</taxon>
        <taxon>Salmoninae</taxon>
        <taxon>Oncorhynchus</taxon>
    </lineage>
</organism>
<gene>
    <name evidence="14" type="primary">gcat</name>
</gene>
<dbReference type="GO" id="GO:0030170">
    <property type="term" value="F:pyridoxal phosphate binding"/>
    <property type="evidence" value="ECO:0007669"/>
    <property type="project" value="InterPro"/>
</dbReference>
<dbReference type="FunFam" id="3.40.640.10:FF:000006">
    <property type="entry name" value="5-aminolevulinate synthase, mitochondrial"/>
    <property type="match status" value="1"/>
</dbReference>
<dbReference type="Proteomes" id="UP000694395">
    <property type="component" value="Chromosome 13"/>
</dbReference>